<keyword evidence="4" id="KW-0679">Respiratory chain</keyword>
<dbReference type="InterPro" id="IPR006806">
    <property type="entry name" value="NDUFA5"/>
</dbReference>
<dbReference type="PANTHER" id="PTHR12653:SF0">
    <property type="entry name" value="NADH DEHYDROGENASE [UBIQUINONE] 1 ALPHA SUBCOMPLEX SUBUNIT 5"/>
    <property type="match status" value="1"/>
</dbReference>
<keyword evidence="11" id="KW-1185">Reference proteome</keyword>
<comment type="similarity">
    <text evidence="2">Belongs to the complex I NDUFA5 subunit family.</text>
</comment>
<evidence type="ECO:0000256" key="7">
    <source>
        <dbReference type="ARBA" id="ARBA00023128"/>
    </source>
</evidence>
<evidence type="ECO:0000313" key="10">
    <source>
        <dbReference type="EMBL" id="ERF76720.1"/>
    </source>
</evidence>
<keyword evidence="7" id="KW-0496">Mitochondrion</keyword>
<dbReference type="GeneID" id="19237313"/>
<evidence type="ECO:0000256" key="1">
    <source>
        <dbReference type="ARBA" id="ARBA00004443"/>
    </source>
</evidence>
<evidence type="ECO:0000256" key="6">
    <source>
        <dbReference type="ARBA" id="ARBA00022982"/>
    </source>
</evidence>
<evidence type="ECO:0000256" key="5">
    <source>
        <dbReference type="ARBA" id="ARBA00022792"/>
    </source>
</evidence>
<dbReference type="eggNOG" id="ENOG502S4WS">
    <property type="taxonomic scope" value="Eukaryota"/>
</dbReference>
<dbReference type="EMBL" id="KE720721">
    <property type="protein sequence ID" value="ERF76720.1"/>
    <property type="molecule type" value="Genomic_DNA"/>
</dbReference>
<evidence type="ECO:0000256" key="9">
    <source>
        <dbReference type="SAM" id="MobiDB-lite"/>
    </source>
</evidence>
<dbReference type="PANTHER" id="PTHR12653">
    <property type="entry name" value="NADH-UBIQUINONE OXIDOREDUCTASE 13 KD-B SUBUNIT"/>
    <property type="match status" value="1"/>
</dbReference>
<feature type="compositionally biased region" description="Basic and acidic residues" evidence="9">
    <location>
        <begin position="152"/>
        <end position="164"/>
    </location>
</feature>
<dbReference type="AlphaFoldDB" id="U1I0J1"/>
<dbReference type="Proteomes" id="UP000019373">
    <property type="component" value="Unassembled WGS sequence"/>
</dbReference>
<dbReference type="GO" id="GO:0005743">
    <property type="term" value="C:mitochondrial inner membrane"/>
    <property type="evidence" value="ECO:0007669"/>
    <property type="project" value="UniProtKB-SubCell"/>
</dbReference>
<protein>
    <recommendedName>
        <fullName evidence="12">NADH-ubiquinone oxidoreductase 29.9 kDa subunit</fullName>
    </recommendedName>
</protein>
<evidence type="ECO:0000256" key="8">
    <source>
        <dbReference type="ARBA" id="ARBA00023136"/>
    </source>
</evidence>
<evidence type="ECO:0000256" key="2">
    <source>
        <dbReference type="ARBA" id="ARBA00010261"/>
    </source>
</evidence>
<keyword evidence="3" id="KW-0813">Transport</keyword>
<name>U1I0J1_ENDPU</name>
<keyword evidence="5" id="KW-0999">Mitochondrion inner membrane</keyword>
<evidence type="ECO:0008006" key="12">
    <source>
        <dbReference type="Google" id="ProtNLM"/>
    </source>
</evidence>
<dbReference type="HOGENOM" id="CLU_084284_0_0_1"/>
<gene>
    <name evidence="10" type="ORF">EPUS_02259</name>
</gene>
<dbReference type="GO" id="GO:0022904">
    <property type="term" value="P:respiratory electron transport chain"/>
    <property type="evidence" value="ECO:0007669"/>
    <property type="project" value="InterPro"/>
</dbReference>
<accession>U1I0J1</accession>
<dbReference type="RefSeq" id="XP_007785932.1">
    <property type="nucleotide sequence ID" value="XM_007787742.1"/>
</dbReference>
<evidence type="ECO:0000313" key="11">
    <source>
        <dbReference type="Proteomes" id="UP000019373"/>
    </source>
</evidence>
<sequence>MRGTLRLLAKVQPSKILEVDAPTGLTGILTHPQPRPALIYTYNQILDKLKALPESSVYRQSTEAITKSRLKIIEDTKPVGYEEWLSRVKAQIEKNPAAYSHVMQKDGSIAFSEPFEATSEVWDGAVREVLPEGPSTEEMANSKARAIRAEEERLEVEEPQRPSELEQEPPLDADQINYIENKIGAGLVEEVIMVAEGELTLVDEMIAARVWEPLEEKAAPGQWDYFERGTHTGTT</sequence>
<organism evidence="10 11">
    <name type="scientific">Endocarpon pusillum (strain Z07020 / HMAS-L-300199)</name>
    <name type="common">Lichen-forming fungus</name>
    <dbReference type="NCBI Taxonomy" id="1263415"/>
    <lineage>
        <taxon>Eukaryota</taxon>
        <taxon>Fungi</taxon>
        <taxon>Dikarya</taxon>
        <taxon>Ascomycota</taxon>
        <taxon>Pezizomycotina</taxon>
        <taxon>Eurotiomycetes</taxon>
        <taxon>Chaetothyriomycetidae</taxon>
        <taxon>Verrucariales</taxon>
        <taxon>Verrucariaceae</taxon>
        <taxon>Endocarpon</taxon>
    </lineage>
</organism>
<evidence type="ECO:0000256" key="3">
    <source>
        <dbReference type="ARBA" id="ARBA00022448"/>
    </source>
</evidence>
<keyword evidence="8" id="KW-0472">Membrane</keyword>
<proteinExistence type="inferred from homology"/>
<feature type="region of interest" description="Disordered" evidence="9">
    <location>
        <begin position="152"/>
        <end position="171"/>
    </location>
</feature>
<reference evidence="11" key="1">
    <citation type="journal article" date="2014" name="BMC Genomics">
        <title>Genome characteristics reveal the impact of lichenization on lichen-forming fungus Endocarpon pusillum Hedwig (Verrucariales, Ascomycota).</title>
        <authorList>
            <person name="Wang Y.-Y."/>
            <person name="Liu B."/>
            <person name="Zhang X.-Y."/>
            <person name="Zhou Q.-M."/>
            <person name="Zhang T."/>
            <person name="Li H."/>
            <person name="Yu Y.-F."/>
            <person name="Zhang X.-L."/>
            <person name="Hao X.-Y."/>
            <person name="Wang M."/>
            <person name="Wang L."/>
            <person name="Wei J.-C."/>
        </authorList>
    </citation>
    <scope>NUCLEOTIDE SEQUENCE [LARGE SCALE GENOMIC DNA]</scope>
    <source>
        <strain evidence="11">Z07020 / HMAS-L-300199</strain>
    </source>
</reference>
<keyword evidence="6" id="KW-0249">Electron transport</keyword>
<comment type="subcellular location">
    <subcellularLocation>
        <location evidence="1">Mitochondrion inner membrane</location>
        <topology evidence="1">Peripheral membrane protein</topology>
        <orientation evidence="1">Matrix side</orientation>
    </subcellularLocation>
</comment>
<dbReference type="Pfam" id="PF04716">
    <property type="entry name" value="ETC_C1_NDUFA5"/>
    <property type="match status" value="1"/>
</dbReference>
<dbReference type="OrthoDB" id="286811at2759"/>
<evidence type="ECO:0000256" key="4">
    <source>
        <dbReference type="ARBA" id="ARBA00022660"/>
    </source>
</evidence>
<dbReference type="OMA" id="WTYFERG"/>